<dbReference type="InterPro" id="IPR052021">
    <property type="entry name" value="Type-I_RS_S_subunit"/>
</dbReference>
<dbReference type="EMBL" id="JAPNNL010000148">
    <property type="protein sequence ID" value="MDA0637302.1"/>
    <property type="molecule type" value="Genomic_DNA"/>
</dbReference>
<name>A0ABT4SJA7_9ACTN</name>
<dbReference type="PANTHER" id="PTHR30408:SF12">
    <property type="entry name" value="TYPE I RESTRICTION ENZYME MJAVIII SPECIFICITY SUBUNIT"/>
    <property type="match status" value="1"/>
</dbReference>
<dbReference type="RefSeq" id="WP_270158205.1">
    <property type="nucleotide sequence ID" value="NZ_JAPNNL010000148.1"/>
</dbReference>
<feature type="domain" description="Type I restriction modification DNA specificity" evidence="4">
    <location>
        <begin position="128"/>
        <end position="166"/>
    </location>
</feature>
<gene>
    <name evidence="5" type="ORF">OUY22_28195</name>
</gene>
<dbReference type="Pfam" id="PF01420">
    <property type="entry name" value="Methylase_S"/>
    <property type="match status" value="1"/>
</dbReference>
<evidence type="ECO:0000259" key="4">
    <source>
        <dbReference type="Pfam" id="PF01420"/>
    </source>
</evidence>
<proteinExistence type="inferred from homology"/>
<organism evidence="5 6">
    <name type="scientific">Nonomuraea corallina</name>
    <dbReference type="NCBI Taxonomy" id="2989783"/>
    <lineage>
        <taxon>Bacteria</taxon>
        <taxon>Bacillati</taxon>
        <taxon>Actinomycetota</taxon>
        <taxon>Actinomycetes</taxon>
        <taxon>Streptosporangiales</taxon>
        <taxon>Streptosporangiaceae</taxon>
        <taxon>Nonomuraea</taxon>
    </lineage>
</organism>
<dbReference type="SUPFAM" id="SSF116734">
    <property type="entry name" value="DNA methylase specificity domain"/>
    <property type="match status" value="2"/>
</dbReference>
<evidence type="ECO:0000256" key="1">
    <source>
        <dbReference type="ARBA" id="ARBA00010923"/>
    </source>
</evidence>
<dbReference type="InterPro" id="IPR044946">
    <property type="entry name" value="Restrct_endonuc_typeI_TRD_sf"/>
</dbReference>
<keyword evidence="2" id="KW-0680">Restriction system</keyword>
<evidence type="ECO:0000313" key="5">
    <source>
        <dbReference type="EMBL" id="MDA0637302.1"/>
    </source>
</evidence>
<keyword evidence="5" id="KW-0540">Nuclease</keyword>
<sequence length="382" mass="42284">MNLKPTLLGSVLKLERVPLEVDADLEYVPIGIRSFGKGIFHRVPTKGEELSKLRYFHLKPGRLIVSNIMAWEGAIAVSGNGEAGCVASSRFLSYAPTGDVDLSYLNYFFQSEAGRSLIRGTSTGTVLRNQTLSIKDFEALEVPLPSLDEQRRIAARLDYYFSRLDRMQNLREHSHKLVIAIKESLVGDSLLGSTVRCTVGDVMKLQRRQVNVRDLAIYREIGVRSFGRGIFHKPPISGQALNGKRVFWVEPDDLIFSNVFAWEGAVGVASQAEKGMIGSHRFMTYKVDPEMADLRYLYSYFTSSVGLEIIRRSSPGSAGRNKILGIKSFSQQAIVLPRLAIQKKVARVLDGVRGAASRSSIADEHVSALKTSLLNTAFNGTL</sequence>
<comment type="caution">
    <text evidence="5">The sequence shown here is derived from an EMBL/GenBank/DDBJ whole genome shotgun (WGS) entry which is preliminary data.</text>
</comment>
<reference evidence="5" key="1">
    <citation type="submission" date="2022-11" db="EMBL/GenBank/DDBJ databases">
        <title>Nonomuraea corallina sp. nov., a new species of the genus Nonomuraea isolated from sea side sediment in Thai sea.</title>
        <authorList>
            <person name="Ngamcharungchit C."/>
            <person name="Matsumoto A."/>
            <person name="Suriyachadkun C."/>
            <person name="Panbangred W."/>
            <person name="Inahashi Y."/>
            <person name="Intra B."/>
        </authorList>
    </citation>
    <scope>NUCLEOTIDE SEQUENCE</scope>
    <source>
        <strain evidence="5">MCN248</strain>
    </source>
</reference>
<accession>A0ABT4SJA7</accession>
<dbReference type="InterPro" id="IPR000055">
    <property type="entry name" value="Restrct_endonuc_typeI_TRD"/>
</dbReference>
<protein>
    <submittedName>
        <fullName evidence="5">Restriction endonuclease subunit S</fullName>
    </submittedName>
</protein>
<keyword evidence="6" id="KW-1185">Reference proteome</keyword>
<evidence type="ECO:0000256" key="2">
    <source>
        <dbReference type="ARBA" id="ARBA00022747"/>
    </source>
</evidence>
<keyword evidence="5" id="KW-0255">Endonuclease</keyword>
<dbReference type="PANTHER" id="PTHR30408">
    <property type="entry name" value="TYPE-1 RESTRICTION ENZYME ECOKI SPECIFICITY PROTEIN"/>
    <property type="match status" value="1"/>
</dbReference>
<comment type="similarity">
    <text evidence="1">Belongs to the type-I restriction system S methylase family.</text>
</comment>
<dbReference type="Proteomes" id="UP001144036">
    <property type="component" value="Unassembled WGS sequence"/>
</dbReference>
<evidence type="ECO:0000256" key="3">
    <source>
        <dbReference type="ARBA" id="ARBA00023125"/>
    </source>
</evidence>
<dbReference type="Gene3D" id="3.90.220.20">
    <property type="entry name" value="DNA methylase specificity domains"/>
    <property type="match status" value="2"/>
</dbReference>
<evidence type="ECO:0000313" key="6">
    <source>
        <dbReference type="Proteomes" id="UP001144036"/>
    </source>
</evidence>
<keyword evidence="3" id="KW-0238">DNA-binding</keyword>
<dbReference type="GO" id="GO:0004519">
    <property type="term" value="F:endonuclease activity"/>
    <property type="evidence" value="ECO:0007669"/>
    <property type="project" value="UniProtKB-KW"/>
</dbReference>
<keyword evidence="5" id="KW-0378">Hydrolase</keyword>